<evidence type="ECO:0000313" key="2">
    <source>
        <dbReference type="Proteomes" id="UP000077266"/>
    </source>
</evidence>
<protein>
    <submittedName>
        <fullName evidence="1">Uncharacterized protein</fullName>
    </submittedName>
</protein>
<evidence type="ECO:0000313" key="1">
    <source>
        <dbReference type="EMBL" id="KZV80355.1"/>
    </source>
</evidence>
<sequence length="408" mass="46753">MNCTTTADAGLKLLTSPPVFDSLYAFCSPGDLCRVAKTCNGASQAVTNYVTHRFTIDLSRLLLRFLASQDDVLEFRRLQAKHQFLISGSAALQLLDRTIYPDSDLDLYLFPNDAEAVGRWLIGRGYEFSPYQWGGQTFEEVMKIGKPYRRDDRDKNMKYALPGLRNIINFKKLISRAPRDEQQPDLSSIHEDKFAEIQLIVSDVTPYEAILQFHTTVVMNVVTWDRAIALFPLGTLDHHRGIQTALPSWGFDEAVEKYRRRGFNFPQPYSGVDEGFKFGTTSSSGHRFFGDEHSWVVSLDTTGIDPPEKPVAAEGNSWEFEYPSYSNCFAIRTVAGRMFHWIDMHHAYCVAEQFAAHVNKLMTTLYCAADRKHLLQLFNQDAAQPLAKWTEATDLIIMHDYPFWYYYR</sequence>
<dbReference type="OrthoDB" id="3041043at2759"/>
<name>A0A165BD07_EXIGL</name>
<accession>A0A165BD07</accession>
<keyword evidence="2" id="KW-1185">Reference proteome</keyword>
<proteinExistence type="predicted"/>
<gene>
    <name evidence="1" type="ORF">EXIGLDRAFT_781092</name>
</gene>
<dbReference type="EMBL" id="KV426493">
    <property type="protein sequence ID" value="KZV80355.1"/>
    <property type="molecule type" value="Genomic_DNA"/>
</dbReference>
<dbReference type="InParanoid" id="A0A165BD07"/>
<reference evidence="1 2" key="1">
    <citation type="journal article" date="2016" name="Mol. Biol. Evol.">
        <title>Comparative Genomics of Early-Diverging Mushroom-Forming Fungi Provides Insights into the Origins of Lignocellulose Decay Capabilities.</title>
        <authorList>
            <person name="Nagy L.G."/>
            <person name="Riley R."/>
            <person name="Tritt A."/>
            <person name="Adam C."/>
            <person name="Daum C."/>
            <person name="Floudas D."/>
            <person name="Sun H."/>
            <person name="Yadav J.S."/>
            <person name="Pangilinan J."/>
            <person name="Larsson K.H."/>
            <person name="Matsuura K."/>
            <person name="Barry K."/>
            <person name="Labutti K."/>
            <person name="Kuo R."/>
            <person name="Ohm R.A."/>
            <person name="Bhattacharya S.S."/>
            <person name="Shirouzu T."/>
            <person name="Yoshinaga Y."/>
            <person name="Martin F.M."/>
            <person name="Grigoriev I.V."/>
            <person name="Hibbett D.S."/>
        </authorList>
    </citation>
    <scope>NUCLEOTIDE SEQUENCE [LARGE SCALE GENOMIC DNA]</scope>
    <source>
        <strain evidence="1 2">HHB12029</strain>
    </source>
</reference>
<dbReference type="Proteomes" id="UP000077266">
    <property type="component" value="Unassembled WGS sequence"/>
</dbReference>
<dbReference type="AlphaFoldDB" id="A0A165BD07"/>
<organism evidence="1 2">
    <name type="scientific">Exidia glandulosa HHB12029</name>
    <dbReference type="NCBI Taxonomy" id="1314781"/>
    <lineage>
        <taxon>Eukaryota</taxon>
        <taxon>Fungi</taxon>
        <taxon>Dikarya</taxon>
        <taxon>Basidiomycota</taxon>
        <taxon>Agaricomycotina</taxon>
        <taxon>Agaricomycetes</taxon>
        <taxon>Auriculariales</taxon>
        <taxon>Exidiaceae</taxon>
        <taxon>Exidia</taxon>
    </lineage>
</organism>